<dbReference type="SFLD" id="SFLDS00003">
    <property type="entry name" value="Haloacid_Dehalogenase"/>
    <property type="match status" value="1"/>
</dbReference>
<reference evidence="1 2" key="1">
    <citation type="submission" date="2024-06" db="EMBL/GenBank/DDBJ databases">
        <title>The Natural Products Discovery Center: Release of the First 8490 Sequenced Strains for Exploring Actinobacteria Biosynthetic Diversity.</title>
        <authorList>
            <person name="Kalkreuter E."/>
            <person name="Kautsar S.A."/>
            <person name="Yang D."/>
            <person name="Bader C.D."/>
            <person name="Teijaro C.N."/>
            <person name="Fluegel L."/>
            <person name="Davis C.M."/>
            <person name="Simpson J.R."/>
            <person name="Lauterbach L."/>
            <person name="Steele A.D."/>
            <person name="Gui C."/>
            <person name="Meng S."/>
            <person name="Li G."/>
            <person name="Viehrig K."/>
            <person name="Ye F."/>
            <person name="Su P."/>
            <person name="Kiefer A.F."/>
            <person name="Nichols A."/>
            <person name="Cepeda A.J."/>
            <person name="Yan W."/>
            <person name="Fan B."/>
            <person name="Jiang Y."/>
            <person name="Adhikari A."/>
            <person name="Zheng C.-J."/>
            <person name="Schuster L."/>
            <person name="Cowan T.M."/>
            <person name="Smanski M.J."/>
            <person name="Chevrette M.G."/>
            <person name="De Carvalho L.P.S."/>
            <person name="Shen B."/>
        </authorList>
    </citation>
    <scope>NUCLEOTIDE SEQUENCE [LARGE SCALE GENOMIC DNA]</scope>
    <source>
        <strain evidence="1 2">NPDC052347</strain>
    </source>
</reference>
<accession>A0ABV3JRR9</accession>
<dbReference type="SFLD" id="SFLDG01129">
    <property type="entry name" value="C1.5:_HAD__Beta-PGM__Phosphata"/>
    <property type="match status" value="1"/>
</dbReference>
<dbReference type="RefSeq" id="WP_206608393.1">
    <property type="nucleotide sequence ID" value="NZ_JBFAUK010000002.1"/>
</dbReference>
<dbReference type="InterPro" id="IPR006439">
    <property type="entry name" value="HAD-SF_hydro_IA"/>
</dbReference>
<dbReference type="PRINTS" id="PR00413">
    <property type="entry name" value="HADHALOGNASE"/>
</dbReference>
<dbReference type="Gene3D" id="3.40.50.1000">
    <property type="entry name" value="HAD superfamily/HAD-like"/>
    <property type="match status" value="1"/>
</dbReference>
<comment type="caution">
    <text evidence="1">The sequence shown here is derived from an EMBL/GenBank/DDBJ whole genome shotgun (WGS) entry which is preliminary data.</text>
</comment>
<dbReference type="PANTHER" id="PTHR43611">
    <property type="entry name" value="ALPHA-D-GLUCOSE 1-PHOSPHATE PHOSPHATASE"/>
    <property type="match status" value="1"/>
</dbReference>
<organism evidence="1 2">
    <name type="scientific">Streptomyces orinoci</name>
    <name type="common">Streptoverticillium orinoci</name>
    <dbReference type="NCBI Taxonomy" id="67339"/>
    <lineage>
        <taxon>Bacteria</taxon>
        <taxon>Bacillati</taxon>
        <taxon>Actinomycetota</taxon>
        <taxon>Actinomycetes</taxon>
        <taxon>Kitasatosporales</taxon>
        <taxon>Streptomycetaceae</taxon>
        <taxon>Streptomyces</taxon>
    </lineage>
</organism>
<dbReference type="NCBIfam" id="TIGR01509">
    <property type="entry name" value="HAD-SF-IA-v3"/>
    <property type="match status" value="1"/>
</dbReference>
<keyword evidence="2" id="KW-1185">Reference proteome</keyword>
<dbReference type="Pfam" id="PF00702">
    <property type="entry name" value="Hydrolase"/>
    <property type="match status" value="1"/>
</dbReference>
<sequence length="201" mass="22707">MTAVLFDMFGVIARQQSPASRARLAQTAQVPAEAFWDAYWSLRHPYDRGDQLGPEYWAKVAARLGTRFDEQRTGELIAADVHSWSELDQEMVEFVSALSRGGVRTGLLSNIPEELAAHYEQQHTWLEHFSVLAFSCRIGHAKPEPGAYLWCAEHFQLPPGGILFVDDREDNVRAAEALGMRVHLFTSRDKLRQALTRAGIR</sequence>
<protein>
    <submittedName>
        <fullName evidence="1">HAD family phosphatase</fullName>
    </submittedName>
</protein>
<dbReference type="Proteomes" id="UP001552594">
    <property type="component" value="Unassembled WGS sequence"/>
</dbReference>
<evidence type="ECO:0000313" key="2">
    <source>
        <dbReference type="Proteomes" id="UP001552594"/>
    </source>
</evidence>
<dbReference type="InterPro" id="IPR023214">
    <property type="entry name" value="HAD_sf"/>
</dbReference>
<dbReference type="PANTHER" id="PTHR43611:SF3">
    <property type="entry name" value="FLAVIN MONONUCLEOTIDE HYDROLASE 1, CHLOROPLATIC"/>
    <property type="match status" value="1"/>
</dbReference>
<dbReference type="EMBL" id="JBFAUK010000002">
    <property type="protein sequence ID" value="MEV5505581.1"/>
    <property type="molecule type" value="Genomic_DNA"/>
</dbReference>
<gene>
    <name evidence="1" type="ORF">AB0L16_03765</name>
</gene>
<name>A0ABV3JRR9_STRON</name>
<evidence type="ECO:0000313" key="1">
    <source>
        <dbReference type="EMBL" id="MEV5505581.1"/>
    </source>
</evidence>
<dbReference type="SUPFAM" id="SSF56784">
    <property type="entry name" value="HAD-like"/>
    <property type="match status" value="1"/>
</dbReference>
<dbReference type="CDD" id="cd02603">
    <property type="entry name" value="HAD_sEH-N_like"/>
    <property type="match status" value="1"/>
</dbReference>
<proteinExistence type="predicted"/>
<dbReference type="InterPro" id="IPR036412">
    <property type="entry name" value="HAD-like_sf"/>
</dbReference>